<sequence>MQIFGKFSTTLQFTRRLSCNFSSGRYTSLVPTNQPQDQIKSEFSRPRFYSTKSENDNLKCVSGPLMDSRLKLSSPLSLDRLKLDKVLSVTIVDFAPPCCCGAMKMFLIPLSETKNNYVIENTLASVYKSTRHNKKVENVKSVLRQFSEKYDNSLGREIETIAKNSDLTKNTGLVVSKEGETNMMEQFTGDINNAENISIKDPIMSFQIGQIYDFAQAALQGELRNIGFTNEIRNALMHYVRFGDRGFSRKMISSSSQNFVRSYSTKVSSPKLFNSHIVCVAEKNQSCVSSVNADLSHCASLDGTNNNDRNDLLALKQVFGTIADKSARNFQSSKHELRAKSDKCKEDPCKETKECPDPCKDELQKVDHNKKLNKAKAKKKKPMGCTQENKEKRDGDKPKKASSCSKIMTILSDIPRNDIRVARISMAAVNPKILNGSKLLLRQKSFISNSSIDKVLSKTGNVSCDVESNLQEDKRHYSSSSNSERWRQSSARGE</sequence>
<dbReference type="VEuPathDB" id="VectorBase:GBRI021995"/>
<feature type="region of interest" description="Disordered" evidence="1">
    <location>
        <begin position="370"/>
        <end position="403"/>
    </location>
</feature>
<reference evidence="3" key="1">
    <citation type="submission" date="2014-03" db="EMBL/GenBank/DDBJ databases">
        <authorList>
            <person name="Aksoy S."/>
            <person name="Warren W."/>
            <person name="Wilson R.K."/>
        </authorList>
    </citation>
    <scope>NUCLEOTIDE SEQUENCE [LARGE SCALE GENOMIC DNA]</scope>
    <source>
        <strain evidence="3">IAEA</strain>
    </source>
</reference>
<feature type="compositionally biased region" description="Basic residues" evidence="1">
    <location>
        <begin position="371"/>
        <end position="382"/>
    </location>
</feature>
<evidence type="ECO:0000256" key="1">
    <source>
        <dbReference type="SAM" id="MobiDB-lite"/>
    </source>
</evidence>
<dbReference type="EnsemblMetazoa" id="GBRI021995-RA">
    <property type="protein sequence ID" value="GBRI021995-PA"/>
    <property type="gene ID" value="GBRI021995"/>
</dbReference>
<reference evidence="2" key="2">
    <citation type="submission" date="2020-05" db="UniProtKB">
        <authorList>
            <consortium name="EnsemblMetazoa"/>
        </authorList>
    </citation>
    <scope>IDENTIFICATION</scope>
    <source>
        <strain evidence="2">IAEA</strain>
    </source>
</reference>
<dbReference type="Proteomes" id="UP000091820">
    <property type="component" value="Unassembled WGS sequence"/>
</dbReference>
<dbReference type="AlphaFoldDB" id="A0A1A9WJG8"/>
<feature type="region of interest" description="Disordered" evidence="1">
    <location>
        <begin position="471"/>
        <end position="494"/>
    </location>
</feature>
<feature type="region of interest" description="Disordered" evidence="1">
    <location>
        <begin position="330"/>
        <end position="355"/>
    </location>
</feature>
<accession>A0A1A9WJG8</accession>
<evidence type="ECO:0000313" key="3">
    <source>
        <dbReference type="Proteomes" id="UP000091820"/>
    </source>
</evidence>
<feature type="compositionally biased region" description="Basic and acidic residues" evidence="1">
    <location>
        <begin position="333"/>
        <end position="355"/>
    </location>
</feature>
<dbReference type="STRING" id="37001.A0A1A9WJG8"/>
<proteinExistence type="predicted"/>
<organism evidence="2 3">
    <name type="scientific">Glossina brevipalpis</name>
    <dbReference type="NCBI Taxonomy" id="37001"/>
    <lineage>
        <taxon>Eukaryota</taxon>
        <taxon>Metazoa</taxon>
        <taxon>Ecdysozoa</taxon>
        <taxon>Arthropoda</taxon>
        <taxon>Hexapoda</taxon>
        <taxon>Insecta</taxon>
        <taxon>Pterygota</taxon>
        <taxon>Neoptera</taxon>
        <taxon>Endopterygota</taxon>
        <taxon>Diptera</taxon>
        <taxon>Brachycera</taxon>
        <taxon>Muscomorpha</taxon>
        <taxon>Hippoboscoidea</taxon>
        <taxon>Glossinidae</taxon>
        <taxon>Glossina</taxon>
    </lineage>
</organism>
<feature type="compositionally biased region" description="Basic and acidic residues" evidence="1">
    <location>
        <begin position="388"/>
        <end position="399"/>
    </location>
</feature>
<name>A0A1A9WJG8_9MUSC</name>
<keyword evidence="3" id="KW-1185">Reference proteome</keyword>
<evidence type="ECO:0000313" key="2">
    <source>
        <dbReference type="EnsemblMetazoa" id="GBRI021995-PA"/>
    </source>
</evidence>
<protein>
    <submittedName>
        <fullName evidence="2">Uncharacterized protein</fullName>
    </submittedName>
</protein>